<protein>
    <submittedName>
        <fullName evidence="2">Glycosyltransferase family 10 (Fucosyltransferase) C-term</fullName>
    </submittedName>
</protein>
<sequence>MRIHIMGRHAHRTPFAYEPYKRLFRQRFDYVDTPEKADVILFGYVLNIDENAEELARLVKANPALRLVVVSEEPLWDTTNSGDFRKRHNIRKTGDHAFAFSAINHHTSKVYEFRSLPYFLTTEDEYYLRYAYEFGRNAAMAPGAFAEIWKQAGIRYAFFAENRDLVKKYSIAHPDIETYGLSVYRTDVAKAMPDKGTMRVGQGWGAKVTRQELPDWHLDKLLTLQGKSYIVSAIENTSQRNYISEKIFDAYACRGLPLIWAPASHRIHEFAPAGSCLNLFELSPADAAKKITGFKPTAATFEAYAEAQAGLYERFRKFDDFLDERIGFYERLSDELTAIVEEKPAPLP</sequence>
<keyword evidence="3" id="KW-1185">Reference proteome</keyword>
<dbReference type="OrthoDB" id="5291101at2"/>
<organism evidence="2 3">
    <name type="scientific">Salipiger abyssi</name>
    <dbReference type="NCBI Taxonomy" id="1250539"/>
    <lineage>
        <taxon>Bacteria</taxon>
        <taxon>Pseudomonadati</taxon>
        <taxon>Pseudomonadota</taxon>
        <taxon>Alphaproteobacteria</taxon>
        <taxon>Rhodobacterales</taxon>
        <taxon>Roseobacteraceae</taxon>
        <taxon>Salipiger</taxon>
    </lineage>
</organism>
<reference evidence="2 3" key="1">
    <citation type="submission" date="2016-04" db="EMBL/GenBank/DDBJ databases">
        <title>Deep-sea bacteria in the southern Pacific.</title>
        <authorList>
            <person name="Tang K."/>
        </authorList>
    </citation>
    <scope>NUCLEOTIDE SEQUENCE [LARGE SCALE GENOMIC DNA]</scope>
    <source>
        <strain evidence="2 3">JLT2014</strain>
        <plasmid evidence="3">ppaby6</plasmid>
    </source>
</reference>
<evidence type="ECO:0000313" key="3">
    <source>
        <dbReference type="Proteomes" id="UP000187059"/>
    </source>
</evidence>
<gene>
    <name evidence="2" type="ORF">Ga0080574_TMP4903</name>
</gene>
<dbReference type="Gene3D" id="3.40.50.11660">
    <property type="entry name" value="Glycosyl transferase family 10, C-terminal domain"/>
    <property type="match status" value="1"/>
</dbReference>
<dbReference type="RefSeq" id="WP_076706137.1">
    <property type="nucleotide sequence ID" value="NZ_CP015094.1"/>
</dbReference>
<accession>A0A1P8V0N8</accession>
<proteinExistence type="predicted"/>
<keyword evidence="2" id="KW-0808">Transferase</keyword>
<evidence type="ECO:0000259" key="1">
    <source>
        <dbReference type="Pfam" id="PF00852"/>
    </source>
</evidence>
<dbReference type="AlphaFoldDB" id="A0A1P8V0N8"/>
<dbReference type="SUPFAM" id="SSF53756">
    <property type="entry name" value="UDP-Glycosyltransferase/glycogen phosphorylase"/>
    <property type="match status" value="1"/>
</dbReference>
<evidence type="ECO:0000313" key="2">
    <source>
        <dbReference type="EMBL" id="APZ55185.1"/>
    </source>
</evidence>
<keyword evidence="2" id="KW-0328">Glycosyltransferase</keyword>
<feature type="domain" description="Fucosyltransferase C-terminal" evidence="1">
    <location>
        <begin position="232"/>
        <end position="304"/>
    </location>
</feature>
<name>A0A1P8V0N8_9RHOB</name>
<geneLocation type="plasmid" evidence="3">
    <name>ppaby6</name>
</geneLocation>
<dbReference type="KEGG" id="paby:Ga0080574_TMP4903"/>
<dbReference type="EMBL" id="CP015094">
    <property type="protein sequence ID" value="APZ55185.1"/>
    <property type="molecule type" value="Genomic_DNA"/>
</dbReference>
<dbReference type="InterPro" id="IPR055270">
    <property type="entry name" value="Glyco_tran_10_C"/>
</dbReference>
<dbReference type="InterPro" id="IPR038577">
    <property type="entry name" value="GT10-like_C_sf"/>
</dbReference>
<dbReference type="Proteomes" id="UP000187059">
    <property type="component" value="Plasmid pPABY6"/>
</dbReference>
<keyword evidence="2" id="KW-0614">Plasmid</keyword>
<dbReference type="Pfam" id="PF00852">
    <property type="entry name" value="Glyco_transf_10"/>
    <property type="match status" value="1"/>
</dbReference>
<dbReference type="GO" id="GO:0016757">
    <property type="term" value="F:glycosyltransferase activity"/>
    <property type="evidence" value="ECO:0007669"/>
    <property type="project" value="UniProtKB-KW"/>
</dbReference>